<name>A0A9P5K5L4_COLSI</name>
<reference evidence="1" key="1">
    <citation type="submission" date="2019-06" db="EMBL/GenBank/DDBJ databases">
        <authorList>
            <person name="Gan P."/>
            <person name="Shirasu K."/>
        </authorList>
    </citation>
    <scope>NUCLEOTIDE SEQUENCE [LARGE SCALE GENOMIC DNA]</scope>
    <source>
        <strain evidence="1">CAD2</strain>
    </source>
</reference>
<evidence type="ECO:0000313" key="1">
    <source>
        <dbReference type="EMBL" id="KAF4860823.1"/>
    </source>
</evidence>
<evidence type="ECO:0000313" key="2">
    <source>
        <dbReference type="Proteomes" id="UP000711996"/>
    </source>
</evidence>
<comment type="caution">
    <text evidence="1">The sequence shown here is derived from an EMBL/GenBank/DDBJ whole genome shotgun (WGS) entry which is preliminary data.</text>
</comment>
<organism evidence="1 2">
    <name type="scientific">Colletotrichum siamense</name>
    <name type="common">Anthracnose fungus</name>
    <dbReference type="NCBI Taxonomy" id="690259"/>
    <lineage>
        <taxon>Eukaryota</taxon>
        <taxon>Fungi</taxon>
        <taxon>Dikarya</taxon>
        <taxon>Ascomycota</taxon>
        <taxon>Pezizomycotina</taxon>
        <taxon>Sordariomycetes</taxon>
        <taxon>Hypocreomycetidae</taxon>
        <taxon>Glomerellales</taxon>
        <taxon>Glomerellaceae</taxon>
        <taxon>Colletotrichum</taxon>
        <taxon>Colletotrichum gloeosporioides species complex</taxon>
    </lineage>
</organism>
<dbReference type="AlphaFoldDB" id="A0A9P5K5L4"/>
<gene>
    <name evidence="1" type="ORF">CGCSCA2_v005001</name>
</gene>
<sequence>MDTGYYVRCECDASPFTIVGGSDSSLWRSLLLCCCRRLGLPAENIDHGLTAAGLPGSKAPAEETRYLENRDARRQKHQMRWDVRSLGSMFGASGPVTGLGADAKHSPTSMTLPASFSQSKSSAVGKKATICATGAR</sequence>
<protein>
    <submittedName>
        <fullName evidence="1">Uncharacterized protein</fullName>
    </submittedName>
</protein>
<dbReference type="Proteomes" id="UP000711996">
    <property type="component" value="Unassembled WGS sequence"/>
</dbReference>
<keyword evidence="2" id="KW-1185">Reference proteome</keyword>
<accession>A0A9P5K5L4</accession>
<proteinExistence type="predicted"/>
<dbReference type="EMBL" id="QPMT01000012">
    <property type="protein sequence ID" value="KAF4860823.1"/>
    <property type="molecule type" value="Genomic_DNA"/>
</dbReference>